<keyword evidence="2" id="KW-1185">Reference proteome</keyword>
<protein>
    <submittedName>
        <fullName evidence="1">Uncharacterized protein</fullName>
    </submittedName>
</protein>
<sequence>LGRLSSSEQKDQKSKNESLVFTSLRIDWRRSCRYWSVSAAAPDSLKADIGKNFV</sequence>
<name>A0A8J2LPC8_9HEXA</name>
<proteinExistence type="predicted"/>
<dbReference type="Proteomes" id="UP000708208">
    <property type="component" value="Unassembled WGS sequence"/>
</dbReference>
<evidence type="ECO:0000313" key="1">
    <source>
        <dbReference type="EMBL" id="CAG7835718.1"/>
    </source>
</evidence>
<organism evidence="1 2">
    <name type="scientific">Allacma fusca</name>
    <dbReference type="NCBI Taxonomy" id="39272"/>
    <lineage>
        <taxon>Eukaryota</taxon>
        <taxon>Metazoa</taxon>
        <taxon>Ecdysozoa</taxon>
        <taxon>Arthropoda</taxon>
        <taxon>Hexapoda</taxon>
        <taxon>Collembola</taxon>
        <taxon>Symphypleona</taxon>
        <taxon>Sminthuridae</taxon>
        <taxon>Allacma</taxon>
    </lineage>
</organism>
<dbReference type="EMBL" id="CAJVCH010570736">
    <property type="protein sequence ID" value="CAG7835718.1"/>
    <property type="molecule type" value="Genomic_DNA"/>
</dbReference>
<feature type="non-terminal residue" evidence="1">
    <location>
        <position position="1"/>
    </location>
</feature>
<comment type="caution">
    <text evidence="1">The sequence shown here is derived from an EMBL/GenBank/DDBJ whole genome shotgun (WGS) entry which is preliminary data.</text>
</comment>
<dbReference type="AlphaFoldDB" id="A0A8J2LPC8"/>
<accession>A0A8J2LPC8</accession>
<reference evidence="1" key="1">
    <citation type="submission" date="2021-06" db="EMBL/GenBank/DDBJ databases">
        <authorList>
            <person name="Hodson N. C."/>
            <person name="Mongue J. A."/>
            <person name="Jaron S. K."/>
        </authorList>
    </citation>
    <scope>NUCLEOTIDE SEQUENCE</scope>
</reference>
<gene>
    <name evidence="1" type="ORF">AFUS01_LOCUS45054</name>
</gene>
<evidence type="ECO:0000313" key="2">
    <source>
        <dbReference type="Proteomes" id="UP000708208"/>
    </source>
</evidence>